<proteinExistence type="predicted"/>
<dbReference type="OrthoDB" id="4933449at2"/>
<protein>
    <submittedName>
        <fullName evidence="1">Protein of uncharacterized function (DUF2877)</fullName>
    </submittedName>
</protein>
<dbReference type="Proteomes" id="UP000254807">
    <property type="component" value="Unassembled WGS sequence"/>
</dbReference>
<name>A0A376H702_ENTGA</name>
<organism evidence="1 2">
    <name type="scientific">Enterococcus gallinarum</name>
    <dbReference type="NCBI Taxonomy" id="1353"/>
    <lineage>
        <taxon>Bacteria</taxon>
        <taxon>Bacillati</taxon>
        <taxon>Bacillota</taxon>
        <taxon>Bacilli</taxon>
        <taxon>Lactobacillales</taxon>
        <taxon>Enterococcaceae</taxon>
        <taxon>Enterococcus</taxon>
    </lineage>
</organism>
<gene>
    <name evidence="1" type="ORF">NCTC12360_03513</name>
</gene>
<dbReference type="Pfam" id="PF11392">
    <property type="entry name" value="AllH"/>
    <property type="match status" value="1"/>
</dbReference>
<accession>A0A376H702</accession>
<reference evidence="1 2" key="1">
    <citation type="submission" date="2018-06" db="EMBL/GenBank/DDBJ databases">
        <authorList>
            <consortium name="Pathogen Informatics"/>
            <person name="Doyle S."/>
        </authorList>
    </citation>
    <scope>NUCLEOTIDE SEQUENCE [LARGE SCALE GENOMIC DNA]</scope>
    <source>
        <strain evidence="1 2">NCTC12360</strain>
    </source>
</reference>
<dbReference type="InterPro" id="IPR021530">
    <property type="entry name" value="AllH-like"/>
</dbReference>
<dbReference type="EMBL" id="UFYW01000001">
    <property type="protein sequence ID" value="STD84964.1"/>
    <property type="molecule type" value="Genomic_DNA"/>
</dbReference>
<evidence type="ECO:0000313" key="2">
    <source>
        <dbReference type="Proteomes" id="UP000254807"/>
    </source>
</evidence>
<dbReference type="RefSeq" id="WP_082709544.1">
    <property type="nucleotide sequence ID" value="NZ_JBHULA010000047.1"/>
</dbReference>
<keyword evidence="2" id="KW-1185">Reference proteome</keyword>
<sequence>MTEKIIASDYLFPIQQFGGMGKIHSVFDRSFNIQVNEQLININNYRSYLAGFGMYLPEEQFRAIMPYVEPGNLVKIRSHGLTFYSTKGTIVLPLTDVAFVSLQVKDLTFTAAERNSLKEILIQQNLVEKIGLPLEKRALEIFEALRHPEPDWQQVTAYLIGRGKGLTPSGDDLLVAYQAMLYAFDQPAEKLATALAVPLSTTDVSKAYISASIKGYVNSLIYRLLTDLKSQDQQLIEKDVKDVMKIGHSSGIDLCFGMLLALESITLE</sequence>
<dbReference type="AlphaFoldDB" id="A0A376H702"/>
<evidence type="ECO:0000313" key="1">
    <source>
        <dbReference type="EMBL" id="STD84964.1"/>
    </source>
</evidence>